<gene>
    <name evidence="1" type="ORF">ASZ90_014414</name>
</gene>
<dbReference type="EMBL" id="LNQE01001520">
    <property type="protein sequence ID" value="KUG15906.1"/>
    <property type="molecule type" value="Genomic_DNA"/>
</dbReference>
<comment type="caution">
    <text evidence="1">The sequence shown here is derived from an EMBL/GenBank/DDBJ whole genome shotgun (WGS) entry which is preliminary data.</text>
</comment>
<organism evidence="1">
    <name type="scientific">hydrocarbon metagenome</name>
    <dbReference type="NCBI Taxonomy" id="938273"/>
    <lineage>
        <taxon>unclassified sequences</taxon>
        <taxon>metagenomes</taxon>
        <taxon>ecological metagenomes</taxon>
    </lineage>
</organism>
<sequence>MYELNYDLWQEMIEDIAFEYAPLFSIMHEAARELPLSRALIDDLLRTRERKISTEPWQMWLQIDPIDDNIGGFRIYLMASEELDAIKELMSEIAEDHGISQEEINAFEVEHGLDMLGDVFEVIRDRYEILPEIRGGNIIFSLMAFDSQDIDDSKGNDIFWSGEAYTN</sequence>
<protein>
    <submittedName>
        <fullName evidence="1">Uncharacterized protein</fullName>
    </submittedName>
</protein>
<accession>A0A0W8F5S8</accession>
<dbReference type="AlphaFoldDB" id="A0A0W8F5S8"/>
<name>A0A0W8F5S8_9ZZZZ</name>
<reference evidence="1" key="1">
    <citation type="journal article" date="2015" name="Proc. Natl. Acad. Sci. U.S.A.">
        <title>Networks of energetic and metabolic interactions define dynamics in microbial communities.</title>
        <authorList>
            <person name="Embree M."/>
            <person name="Liu J.K."/>
            <person name="Al-Bassam M.M."/>
            <person name="Zengler K."/>
        </authorList>
    </citation>
    <scope>NUCLEOTIDE SEQUENCE</scope>
</reference>
<evidence type="ECO:0000313" key="1">
    <source>
        <dbReference type="EMBL" id="KUG15906.1"/>
    </source>
</evidence>
<proteinExistence type="predicted"/>